<dbReference type="RefSeq" id="WP_207113652.1">
    <property type="nucleotide sequence ID" value="NZ_JAFLWD010000044.1"/>
</dbReference>
<dbReference type="PRINTS" id="PR00866">
    <property type="entry name" value="RNADNAPOLMS"/>
</dbReference>
<keyword evidence="1" id="KW-0808">Transferase</keyword>
<keyword evidence="3" id="KW-0479">Metal-binding</keyword>
<evidence type="ECO:0000259" key="8">
    <source>
        <dbReference type="PROSITE" id="PS50878"/>
    </source>
</evidence>
<evidence type="ECO:0000256" key="3">
    <source>
        <dbReference type="ARBA" id="ARBA00022723"/>
    </source>
</evidence>
<dbReference type="InterPro" id="IPR000123">
    <property type="entry name" value="Reverse_transcriptase_msDNA"/>
</dbReference>
<gene>
    <name evidence="9" type="ORF">JZO69_15095</name>
</gene>
<evidence type="ECO:0000256" key="7">
    <source>
        <dbReference type="ARBA" id="ARBA00034120"/>
    </source>
</evidence>
<keyword evidence="4" id="KW-0460">Magnesium</keyword>
<keyword evidence="2" id="KW-0548">Nucleotidyltransferase</keyword>
<keyword evidence="6" id="KW-0051">Antiviral defense</keyword>
<protein>
    <submittedName>
        <fullName evidence="9">RNA-directed DNA polymerase</fullName>
    </submittedName>
</protein>
<dbReference type="PROSITE" id="PS50878">
    <property type="entry name" value="RT_POL"/>
    <property type="match status" value="1"/>
</dbReference>
<keyword evidence="5 9" id="KW-0695">RNA-directed DNA polymerase</keyword>
<keyword evidence="10" id="KW-1185">Reference proteome</keyword>
<evidence type="ECO:0000313" key="10">
    <source>
        <dbReference type="Proteomes" id="UP000664632"/>
    </source>
</evidence>
<feature type="domain" description="Reverse transcriptase" evidence="8">
    <location>
        <begin position="1"/>
        <end position="234"/>
    </location>
</feature>
<evidence type="ECO:0000256" key="4">
    <source>
        <dbReference type="ARBA" id="ARBA00022842"/>
    </source>
</evidence>
<evidence type="ECO:0000256" key="5">
    <source>
        <dbReference type="ARBA" id="ARBA00022918"/>
    </source>
</evidence>
<evidence type="ECO:0000256" key="2">
    <source>
        <dbReference type="ARBA" id="ARBA00022695"/>
    </source>
</evidence>
<dbReference type="Pfam" id="PF00078">
    <property type="entry name" value="RVT_1"/>
    <property type="match status" value="1"/>
</dbReference>
<evidence type="ECO:0000313" key="9">
    <source>
        <dbReference type="EMBL" id="MBO0441691.1"/>
    </source>
</evidence>
<accession>A0ABS3H2D3</accession>
<evidence type="ECO:0000256" key="6">
    <source>
        <dbReference type="ARBA" id="ARBA00023118"/>
    </source>
</evidence>
<dbReference type="InterPro" id="IPR043502">
    <property type="entry name" value="DNA/RNA_pol_sf"/>
</dbReference>
<dbReference type="SUPFAM" id="SSF56672">
    <property type="entry name" value="DNA/RNA polymerases"/>
    <property type="match status" value="1"/>
</dbReference>
<dbReference type="EMBL" id="JAFLWD010000044">
    <property type="protein sequence ID" value="MBO0441691.1"/>
    <property type="molecule type" value="Genomic_DNA"/>
</dbReference>
<dbReference type="Proteomes" id="UP000664632">
    <property type="component" value="Unassembled WGS sequence"/>
</dbReference>
<comment type="similarity">
    <text evidence="7">Belongs to the bacterial reverse transcriptase family.</text>
</comment>
<organism evidence="9 10">
    <name type="scientific">Candidatus Enterococcus ikei</name>
    <dbReference type="NCBI Taxonomy" id="2815326"/>
    <lineage>
        <taxon>Bacteria</taxon>
        <taxon>Bacillati</taxon>
        <taxon>Bacillota</taxon>
        <taxon>Bacilli</taxon>
        <taxon>Lactobacillales</taxon>
        <taxon>Enterococcaceae</taxon>
        <taxon>Enterococcus</taxon>
    </lineage>
</organism>
<dbReference type="CDD" id="cd03487">
    <property type="entry name" value="RT_Bac_retron_II"/>
    <property type="match status" value="1"/>
</dbReference>
<comment type="caution">
    <text evidence="9">The sequence shown here is derived from an EMBL/GenBank/DDBJ whole genome shotgun (WGS) entry which is preliminary data.</text>
</comment>
<dbReference type="GO" id="GO:0003964">
    <property type="term" value="F:RNA-directed DNA polymerase activity"/>
    <property type="evidence" value="ECO:0007669"/>
    <property type="project" value="UniProtKB-KW"/>
</dbReference>
<dbReference type="InterPro" id="IPR000477">
    <property type="entry name" value="RT_dom"/>
</dbReference>
<proteinExistence type="inferred from homology"/>
<evidence type="ECO:0000256" key="1">
    <source>
        <dbReference type="ARBA" id="ARBA00022679"/>
    </source>
</evidence>
<name>A0ABS3H2D3_9ENTE</name>
<reference evidence="9 10" key="1">
    <citation type="submission" date="2021-03" db="EMBL/GenBank/DDBJ databases">
        <title>Enterococcal diversity collection.</title>
        <authorList>
            <person name="Gilmore M.S."/>
            <person name="Schwartzman J."/>
            <person name="Van Tyne D."/>
            <person name="Martin M."/>
            <person name="Earl A.M."/>
            <person name="Manson A.L."/>
            <person name="Straub T."/>
            <person name="Salamzade R."/>
            <person name="Saavedra J."/>
            <person name="Lebreton F."/>
            <person name="Prichula J."/>
            <person name="Schaufler K."/>
            <person name="Gaca A."/>
            <person name="Sgardioli B."/>
            <person name="Wagenaar J."/>
            <person name="Strong T."/>
        </authorList>
    </citation>
    <scope>NUCLEOTIDE SEQUENCE [LARGE SCALE GENOMIC DNA]</scope>
    <source>
        <strain evidence="9 10">DIV0869a</strain>
    </source>
</reference>
<sequence>MKEYSIDQSPFFKCQQKKKLAKILGVQVSELKKIEKNRRYREFTNKKGRLVYEPSPDLKKLQSKVNDLLSRLEKPIWLQGGIKKRSNLTNSKRHIHSHYFLVLDIKKFYEHCHREYIYLYFKNKMLMSSDCSKIMTDICTFKGKLVTGSPSSVLISFFSYQDMFVEVCSLLNEDQILSVYIDDITISSVSPIGAPNILKDKIDRILKKYGHSLNLEKSRYLGKTRFKKITGVVVTPDNELRVSNEHRKKIIDGIRNIDKTEDHKEISKLSGRLAYVGRIETNIFPNIKAKYKKRKH</sequence>